<evidence type="ECO:0000313" key="1">
    <source>
        <dbReference type="EMBL" id="KAG0422815.1"/>
    </source>
</evidence>
<reference evidence="1 2" key="1">
    <citation type="journal article" date="2020" name="Cell">
        <title>Large-Scale Comparative Analyses of Tick Genomes Elucidate Their Genetic Diversity and Vector Capacities.</title>
        <authorList>
            <consortium name="Tick Genome and Microbiome Consortium (TIGMIC)"/>
            <person name="Jia N."/>
            <person name="Wang J."/>
            <person name="Shi W."/>
            <person name="Du L."/>
            <person name="Sun Y."/>
            <person name="Zhan W."/>
            <person name="Jiang J.F."/>
            <person name="Wang Q."/>
            <person name="Zhang B."/>
            <person name="Ji P."/>
            <person name="Bell-Sakyi L."/>
            <person name="Cui X.M."/>
            <person name="Yuan T.T."/>
            <person name="Jiang B.G."/>
            <person name="Yang W.F."/>
            <person name="Lam T.T."/>
            <person name="Chang Q.C."/>
            <person name="Ding S.J."/>
            <person name="Wang X.J."/>
            <person name="Zhu J.G."/>
            <person name="Ruan X.D."/>
            <person name="Zhao L."/>
            <person name="Wei J.T."/>
            <person name="Ye R.Z."/>
            <person name="Que T.C."/>
            <person name="Du C.H."/>
            <person name="Zhou Y.H."/>
            <person name="Cheng J.X."/>
            <person name="Dai P.F."/>
            <person name="Guo W.B."/>
            <person name="Han X.H."/>
            <person name="Huang E.J."/>
            <person name="Li L.F."/>
            <person name="Wei W."/>
            <person name="Gao Y.C."/>
            <person name="Liu J.Z."/>
            <person name="Shao H.Z."/>
            <person name="Wang X."/>
            <person name="Wang C.C."/>
            <person name="Yang T.C."/>
            <person name="Huo Q.B."/>
            <person name="Li W."/>
            <person name="Chen H.Y."/>
            <person name="Chen S.E."/>
            <person name="Zhou L.G."/>
            <person name="Ni X.B."/>
            <person name="Tian J.H."/>
            <person name="Sheng Y."/>
            <person name="Liu T."/>
            <person name="Pan Y.S."/>
            <person name="Xia L.Y."/>
            <person name="Li J."/>
            <person name="Zhao F."/>
            <person name="Cao W.C."/>
        </authorList>
    </citation>
    <scope>NUCLEOTIDE SEQUENCE [LARGE SCALE GENOMIC DNA]</scope>
    <source>
        <strain evidence="1">Iper-2018</strain>
    </source>
</reference>
<evidence type="ECO:0000313" key="2">
    <source>
        <dbReference type="Proteomes" id="UP000805193"/>
    </source>
</evidence>
<accession>A0AC60PQH1</accession>
<comment type="caution">
    <text evidence="1">The sequence shown here is derived from an EMBL/GenBank/DDBJ whole genome shotgun (WGS) entry which is preliminary data.</text>
</comment>
<name>A0AC60PQH1_IXOPE</name>
<sequence>MALTPTANSRARTPLVPGSDGMGSQRRHALWLTASPPVLLLLLLPVVPESLAKGARNSAAMDMALRQINLSLLYTLACDTTVSSEVQVKRFQCLLRSIDPSDKMVVLGCQYNVGGTMDASAFLTALCENKLNCNKLRSCMATERVKNMQPVAGPVPQLPEPEQPIQAGVSGPEQGGAHVTSGPGPTTQPVAPTTTSGPVPPASEAPREDTPPAAGGEGKPCLGCRLAAVT</sequence>
<organism evidence="1 2">
    <name type="scientific">Ixodes persulcatus</name>
    <name type="common">Taiga tick</name>
    <dbReference type="NCBI Taxonomy" id="34615"/>
    <lineage>
        <taxon>Eukaryota</taxon>
        <taxon>Metazoa</taxon>
        <taxon>Ecdysozoa</taxon>
        <taxon>Arthropoda</taxon>
        <taxon>Chelicerata</taxon>
        <taxon>Arachnida</taxon>
        <taxon>Acari</taxon>
        <taxon>Parasitiformes</taxon>
        <taxon>Ixodida</taxon>
        <taxon>Ixodoidea</taxon>
        <taxon>Ixodidae</taxon>
        <taxon>Ixodinae</taxon>
        <taxon>Ixodes</taxon>
    </lineage>
</organism>
<protein>
    <submittedName>
        <fullName evidence="1">Uncharacterized protein</fullName>
    </submittedName>
</protein>
<dbReference type="Proteomes" id="UP000805193">
    <property type="component" value="Unassembled WGS sequence"/>
</dbReference>
<keyword evidence="2" id="KW-1185">Reference proteome</keyword>
<proteinExistence type="predicted"/>
<gene>
    <name evidence="1" type="ORF">HPB47_001375</name>
</gene>
<dbReference type="EMBL" id="JABSTQ010010176">
    <property type="protein sequence ID" value="KAG0422815.1"/>
    <property type="molecule type" value="Genomic_DNA"/>
</dbReference>